<organism evidence="2 3">
    <name type="scientific">Paraphaeosphaeria minitans</name>
    <dbReference type="NCBI Taxonomy" id="565426"/>
    <lineage>
        <taxon>Eukaryota</taxon>
        <taxon>Fungi</taxon>
        <taxon>Dikarya</taxon>
        <taxon>Ascomycota</taxon>
        <taxon>Pezizomycotina</taxon>
        <taxon>Dothideomycetes</taxon>
        <taxon>Pleosporomycetidae</taxon>
        <taxon>Pleosporales</taxon>
        <taxon>Massarineae</taxon>
        <taxon>Didymosphaeriaceae</taxon>
        <taxon>Paraphaeosphaeria</taxon>
    </lineage>
</organism>
<gene>
    <name evidence="2" type="ORF">PMIN01_12293</name>
</gene>
<name>A0A9P6KKG1_9PLEO</name>
<accession>A0A9P6KKG1</accession>
<dbReference type="AlphaFoldDB" id="A0A9P6KKG1"/>
<sequence length="108" mass="12121">MQFIEPLYKRILASPSDADGNRQGKKSTKRTRKTKKRKREPKAQESHKEAQNSPNDSAKKPTLLRSFSESSFVELLQGKAKQHVVSAIKSEILGSCWARGESYVTAAM</sequence>
<comment type="caution">
    <text evidence="2">The sequence shown here is derived from an EMBL/GenBank/DDBJ whole genome shotgun (WGS) entry which is preliminary data.</text>
</comment>
<proteinExistence type="predicted"/>
<reference evidence="2" key="1">
    <citation type="journal article" date="2020" name="Mol. Plant Microbe Interact.">
        <title>Genome Sequence of the Biocontrol Agent Coniothyrium minitans strain Conio (IMI 134523).</title>
        <authorList>
            <person name="Patel D."/>
            <person name="Shittu T.A."/>
            <person name="Baroncelli R."/>
            <person name="Muthumeenakshi S."/>
            <person name="Osborne T.H."/>
            <person name="Janganan T.K."/>
            <person name="Sreenivasaprasad S."/>
        </authorList>
    </citation>
    <scope>NUCLEOTIDE SEQUENCE</scope>
    <source>
        <strain evidence="2">Conio</strain>
    </source>
</reference>
<evidence type="ECO:0000256" key="1">
    <source>
        <dbReference type="SAM" id="MobiDB-lite"/>
    </source>
</evidence>
<protein>
    <submittedName>
        <fullName evidence="2">Uncharacterized protein</fullName>
    </submittedName>
</protein>
<feature type="region of interest" description="Disordered" evidence="1">
    <location>
        <begin position="12"/>
        <end position="63"/>
    </location>
</feature>
<feature type="compositionally biased region" description="Basic and acidic residues" evidence="1">
    <location>
        <begin position="41"/>
        <end position="50"/>
    </location>
</feature>
<evidence type="ECO:0000313" key="3">
    <source>
        <dbReference type="Proteomes" id="UP000756921"/>
    </source>
</evidence>
<feature type="compositionally biased region" description="Basic residues" evidence="1">
    <location>
        <begin position="23"/>
        <end position="40"/>
    </location>
</feature>
<dbReference type="Proteomes" id="UP000756921">
    <property type="component" value="Unassembled WGS sequence"/>
</dbReference>
<dbReference type="EMBL" id="WJXW01000016">
    <property type="protein sequence ID" value="KAF9729429.1"/>
    <property type="molecule type" value="Genomic_DNA"/>
</dbReference>
<evidence type="ECO:0000313" key="2">
    <source>
        <dbReference type="EMBL" id="KAF9729429.1"/>
    </source>
</evidence>
<keyword evidence="3" id="KW-1185">Reference proteome</keyword>